<name>Q5NWF8_AROAE</name>
<reference evidence="6 7" key="1">
    <citation type="journal article" date="2005" name="Arch. Microbiol.">
        <title>The genome sequence of an anaerobic aromatic-degrading denitrifying bacterium, strain EbN1.</title>
        <authorList>
            <person name="Rabus R."/>
            <person name="Kube M."/>
            <person name="Heider J."/>
            <person name="Beck A."/>
            <person name="Heitmann K."/>
            <person name="Widdel F."/>
            <person name="Reinhardt R."/>
        </authorList>
    </citation>
    <scope>NUCLEOTIDE SEQUENCE [LARGE SCALE GENOMIC DNA]</scope>
    <source>
        <strain evidence="6 7">EbN1</strain>
        <plasmid evidence="7">Plasmid pAzo2</plasmid>
    </source>
</reference>
<evidence type="ECO:0000313" key="6">
    <source>
        <dbReference type="EMBL" id="CAI10606.1"/>
    </source>
</evidence>
<dbReference type="GO" id="GO:0003681">
    <property type="term" value="F:bent DNA binding"/>
    <property type="evidence" value="ECO:0007669"/>
    <property type="project" value="TreeGrafter"/>
</dbReference>
<dbReference type="Gene3D" id="4.10.430.10">
    <property type="entry name" value="Histone-like protein H-NS, C-terminal domain"/>
    <property type="match status" value="1"/>
</dbReference>
<dbReference type="EMBL" id="CR555308">
    <property type="protein sequence ID" value="CAI10606.1"/>
    <property type="molecule type" value="Genomic_DNA"/>
</dbReference>
<dbReference type="GO" id="GO:0003680">
    <property type="term" value="F:minor groove of adenine-thymine-rich DNA binding"/>
    <property type="evidence" value="ECO:0007669"/>
    <property type="project" value="TreeGrafter"/>
</dbReference>
<gene>
    <name evidence="6" type="ORF">p2A162</name>
</gene>
<dbReference type="InterPro" id="IPR027444">
    <property type="entry name" value="H-NS_C_dom"/>
</dbReference>
<keyword evidence="7" id="KW-1185">Reference proteome</keyword>
<dbReference type="eggNOG" id="COG2916">
    <property type="taxonomic scope" value="Bacteria"/>
</dbReference>
<comment type="similarity">
    <text evidence="2">Belongs to the histone-like protein H-NS family.</text>
</comment>
<dbReference type="GO" id="GO:0000976">
    <property type="term" value="F:transcription cis-regulatory region binding"/>
    <property type="evidence" value="ECO:0007669"/>
    <property type="project" value="TreeGrafter"/>
</dbReference>
<comment type="subcellular location">
    <subcellularLocation>
        <location evidence="1">Cytoplasm</location>
        <location evidence="1">Nucleoid</location>
    </subcellularLocation>
</comment>
<evidence type="ECO:0000259" key="5">
    <source>
        <dbReference type="SMART" id="SM00528"/>
    </source>
</evidence>
<evidence type="ECO:0000256" key="4">
    <source>
        <dbReference type="ARBA" id="ARBA00023125"/>
    </source>
</evidence>
<dbReference type="SUPFAM" id="SSF81273">
    <property type="entry name" value="H-NS histone-like proteins"/>
    <property type="match status" value="1"/>
</dbReference>
<dbReference type="GO" id="GO:0009295">
    <property type="term" value="C:nucleoid"/>
    <property type="evidence" value="ECO:0007669"/>
    <property type="project" value="UniProtKB-SubCell"/>
</dbReference>
<dbReference type="AlphaFoldDB" id="Q5NWF8"/>
<dbReference type="OrthoDB" id="5297879at2"/>
<dbReference type="HOGENOM" id="CLU_117503_1_2_4"/>
<dbReference type="KEGG" id="eba:p2A162"/>
<dbReference type="PANTHER" id="PTHR38097:SF2">
    <property type="entry name" value="DNA-BINDING PROTEIN STPA"/>
    <property type="match status" value="1"/>
</dbReference>
<dbReference type="GO" id="GO:0032993">
    <property type="term" value="C:protein-DNA complex"/>
    <property type="evidence" value="ECO:0007669"/>
    <property type="project" value="TreeGrafter"/>
</dbReference>
<feature type="domain" description="DNA-binding protein H-NS-like C-terminal" evidence="5">
    <location>
        <begin position="69"/>
        <end position="114"/>
    </location>
</feature>
<evidence type="ECO:0000256" key="1">
    <source>
        <dbReference type="ARBA" id="ARBA00004453"/>
    </source>
</evidence>
<dbReference type="SMART" id="SM00528">
    <property type="entry name" value="HNS"/>
    <property type="match status" value="1"/>
</dbReference>
<geneLocation type="plasmid" evidence="7">
    <name>pAzo2</name>
</geneLocation>
<dbReference type="RefSeq" id="WP_011255018.1">
    <property type="nucleotide sequence ID" value="NC_006824.1"/>
</dbReference>
<evidence type="ECO:0000313" key="7">
    <source>
        <dbReference type="Proteomes" id="UP000006552"/>
    </source>
</evidence>
<dbReference type="Proteomes" id="UP000006552">
    <property type="component" value="Plasmid 2"/>
</dbReference>
<sequence length="127" mass="13913">MNLDQLTLPQLKQLSGRIDKEIGKRQSASKAVVLRKLQKLAREHGLSLDEVMASPVFATPRKARSKTAAPAKAPLPVKFRHPNNRELAWSGRGRKPHWVEAWLANGGSLDALAVAAQKLARQQPAVA</sequence>
<dbReference type="GO" id="GO:0005829">
    <property type="term" value="C:cytosol"/>
    <property type="evidence" value="ECO:0007669"/>
    <property type="project" value="TreeGrafter"/>
</dbReference>
<dbReference type="GO" id="GO:0001217">
    <property type="term" value="F:DNA-binding transcription repressor activity"/>
    <property type="evidence" value="ECO:0007669"/>
    <property type="project" value="TreeGrafter"/>
</dbReference>
<keyword evidence="3" id="KW-0963">Cytoplasm</keyword>
<dbReference type="InterPro" id="IPR037150">
    <property type="entry name" value="H-NS_C_dom_sf"/>
</dbReference>
<dbReference type="PANTHER" id="PTHR38097">
    <property type="match status" value="1"/>
</dbReference>
<protein>
    <submittedName>
        <fullName evidence="6">Predicted histone-like nucleoid-structuring protein</fullName>
    </submittedName>
</protein>
<proteinExistence type="inferred from homology"/>
<evidence type="ECO:0000256" key="2">
    <source>
        <dbReference type="ARBA" id="ARBA00010610"/>
    </source>
</evidence>
<dbReference type="Pfam" id="PF00816">
    <property type="entry name" value="Histone_HNS"/>
    <property type="match status" value="1"/>
</dbReference>
<accession>Q5NWF8</accession>
<evidence type="ECO:0000256" key="3">
    <source>
        <dbReference type="ARBA" id="ARBA00022490"/>
    </source>
</evidence>
<organism evidence="6 7">
    <name type="scientific">Aromatoleum aromaticum (strain DSM 19018 / LMG 30748 / EbN1)</name>
    <name type="common">Azoarcus sp. (strain EbN1)</name>
    <dbReference type="NCBI Taxonomy" id="76114"/>
    <lineage>
        <taxon>Bacteria</taxon>
        <taxon>Pseudomonadati</taxon>
        <taxon>Pseudomonadota</taxon>
        <taxon>Betaproteobacteria</taxon>
        <taxon>Rhodocyclales</taxon>
        <taxon>Rhodocyclaceae</taxon>
        <taxon>Aromatoleum</taxon>
    </lineage>
</organism>
<keyword evidence="4" id="KW-0238">DNA-binding</keyword>
<keyword evidence="6" id="KW-0614">Plasmid</keyword>